<feature type="region of interest" description="Disordered" evidence="23">
    <location>
        <begin position="1910"/>
        <end position="2022"/>
    </location>
</feature>
<keyword evidence="9 21" id="KW-0479">Metal-binding</keyword>
<evidence type="ECO:0000256" key="6">
    <source>
        <dbReference type="ARBA" id="ARBA00022483"/>
    </source>
</evidence>
<keyword evidence="11 21" id="KW-0862">Zinc</keyword>
<evidence type="ECO:0000256" key="1">
    <source>
        <dbReference type="ARBA" id="ARBA00001974"/>
    </source>
</evidence>
<feature type="compositionally biased region" description="Low complexity" evidence="23">
    <location>
        <begin position="1698"/>
        <end position="1725"/>
    </location>
</feature>
<dbReference type="SMART" id="SM00033">
    <property type="entry name" value="CH"/>
    <property type="match status" value="1"/>
</dbReference>
<keyword evidence="17" id="KW-0009">Actin-binding</keyword>
<evidence type="ECO:0000256" key="20">
    <source>
        <dbReference type="ARBA" id="ARBA00049522"/>
    </source>
</evidence>
<dbReference type="SMART" id="SM00132">
    <property type="entry name" value="LIM"/>
    <property type="match status" value="1"/>
</dbReference>
<feature type="region of interest" description="Disordered" evidence="23">
    <location>
        <begin position="2102"/>
        <end position="2360"/>
    </location>
</feature>
<feature type="compositionally biased region" description="Polar residues" evidence="23">
    <location>
        <begin position="1915"/>
        <end position="1928"/>
    </location>
</feature>
<dbReference type="PANTHER" id="PTHR23167:SF51">
    <property type="entry name" value="[F-ACTIN]-MONOOXYGENASE MICAL3"/>
    <property type="match status" value="1"/>
</dbReference>
<dbReference type="GO" id="GO:0003779">
    <property type="term" value="F:actin binding"/>
    <property type="evidence" value="ECO:0007669"/>
    <property type="project" value="UniProtKB-KW"/>
</dbReference>
<feature type="compositionally biased region" description="Basic and acidic residues" evidence="23">
    <location>
        <begin position="1628"/>
        <end position="1641"/>
    </location>
</feature>
<dbReference type="PANTHER" id="PTHR23167">
    <property type="entry name" value="CALPONIN HOMOLOGY DOMAIN-CONTAINING PROTEIN DDB_G0272472-RELATED"/>
    <property type="match status" value="1"/>
</dbReference>
<evidence type="ECO:0000259" key="24">
    <source>
        <dbReference type="PROSITE" id="PS50021"/>
    </source>
</evidence>
<dbReference type="InterPro" id="IPR002938">
    <property type="entry name" value="FAD-bd"/>
</dbReference>
<keyword evidence="8" id="KW-0285">Flavoprotein</keyword>
<dbReference type="InterPro" id="IPR033891">
    <property type="entry name" value="TTC38"/>
</dbReference>
<feature type="compositionally biased region" description="Low complexity" evidence="23">
    <location>
        <begin position="1094"/>
        <end position="1103"/>
    </location>
</feature>
<dbReference type="Pfam" id="PF01494">
    <property type="entry name" value="FAD_binding_3"/>
    <property type="match status" value="1"/>
</dbReference>
<keyword evidence="13" id="KW-0560">Oxidoreductase</keyword>
<dbReference type="FunFam" id="1.10.418.10:FF:000026">
    <property type="entry name" value="protein-methionine sulfoxide oxidase MICAL3 isoform X1"/>
    <property type="match status" value="1"/>
</dbReference>
<feature type="region of interest" description="Disordered" evidence="23">
    <location>
        <begin position="2034"/>
        <end position="2057"/>
    </location>
</feature>
<evidence type="ECO:0000313" key="28">
    <source>
        <dbReference type="Proteomes" id="UP000250572"/>
    </source>
</evidence>
<evidence type="ECO:0000256" key="16">
    <source>
        <dbReference type="ARBA" id="ARBA00023054"/>
    </source>
</evidence>
<dbReference type="EMBL" id="NHOQ01000086">
    <property type="protein sequence ID" value="PWA33106.1"/>
    <property type="molecule type" value="Genomic_DNA"/>
</dbReference>
<dbReference type="EC" id="1.14.13.225" evidence="5"/>
<keyword evidence="7" id="KW-0963">Cytoplasm</keyword>
<comment type="caution">
    <text evidence="27">The sequence shown here is derived from an EMBL/GenBank/DDBJ whole genome shotgun (WGS) entry which is preliminary data.</text>
</comment>
<feature type="compositionally biased region" description="Polar residues" evidence="23">
    <location>
        <begin position="2266"/>
        <end position="2277"/>
    </location>
</feature>
<dbReference type="SUPFAM" id="SSF48452">
    <property type="entry name" value="TPR-like"/>
    <property type="match status" value="1"/>
</dbReference>
<feature type="coiled-coil region" evidence="22">
    <location>
        <begin position="2530"/>
        <end position="2574"/>
    </location>
</feature>
<evidence type="ECO:0000256" key="9">
    <source>
        <dbReference type="ARBA" id="ARBA00022723"/>
    </source>
</evidence>
<feature type="region of interest" description="Disordered" evidence="23">
    <location>
        <begin position="793"/>
        <end position="818"/>
    </location>
</feature>
<dbReference type="GO" id="GO:0006887">
    <property type="term" value="P:exocytosis"/>
    <property type="evidence" value="ECO:0007669"/>
    <property type="project" value="UniProtKB-KW"/>
</dbReference>
<dbReference type="FunFam" id="2.10.110.10:FF:000043">
    <property type="entry name" value="protein-methionine sulfoxide oxidase MICAL3 isoform X2"/>
    <property type="match status" value="1"/>
</dbReference>
<dbReference type="Gene3D" id="1.25.40.10">
    <property type="entry name" value="Tetratricopeptide repeat domain"/>
    <property type="match status" value="1"/>
</dbReference>
<evidence type="ECO:0000256" key="4">
    <source>
        <dbReference type="ARBA" id="ARBA00008223"/>
    </source>
</evidence>
<dbReference type="STRING" id="33528.ENSGAFP00000021757"/>
<feature type="compositionally biased region" description="Polar residues" evidence="23">
    <location>
        <begin position="1752"/>
        <end position="1762"/>
    </location>
</feature>
<feature type="region of interest" description="Disordered" evidence="23">
    <location>
        <begin position="1094"/>
        <end position="1113"/>
    </location>
</feature>
<feature type="compositionally biased region" description="Basic and acidic residues" evidence="23">
    <location>
        <begin position="1448"/>
        <end position="1460"/>
    </location>
</feature>
<dbReference type="Pfam" id="PF00412">
    <property type="entry name" value="LIM"/>
    <property type="match status" value="1"/>
</dbReference>
<dbReference type="GO" id="GO:0005856">
    <property type="term" value="C:cytoskeleton"/>
    <property type="evidence" value="ECO:0007669"/>
    <property type="project" value="UniProtKB-SubCell"/>
</dbReference>
<dbReference type="CDD" id="cd09439">
    <property type="entry name" value="LIM_Mical"/>
    <property type="match status" value="1"/>
</dbReference>
<feature type="domain" description="Calponin-homology (CH)" evidence="24">
    <location>
        <begin position="647"/>
        <end position="753"/>
    </location>
</feature>
<feature type="region of interest" description="Disordered" evidence="23">
    <location>
        <begin position="1576"/>
        <end position="1650"/>
    </location>
</feature>
<evidence type="ECO:0000256" key="15">
    <source>
        <dbReference type="ARBA" id="ARBA00023038"/>
    </source>
</evidence>
<evidence type="ECO:0000259" key="25">
    <source>
        <dbReference type="PROSITE" id="PS50023"/>
    </source>
</evidence>
<comment type="catalytic activity">
    <reaction evidence="20">
        <text>L-methionyl-[F-actin] + NADPH + O2 + H(+) = L-methionyl-(R)-S-oxide-[F-actin] + NADP(+) + H2O</text>
        <dbReference type="Rhea" id="RHEA:51308"/>
        <dbReference type="Rhea" id="RHEA-COMP:12953"/>
        <dbReference type="Rhea" id="RHEA-COMP:12956"/>
        <dbReference type="ChEBI" id="CHEBI:15377"/>
        <dbReference type="ChEBI" id="CHEBI:15378"/>
        <dbReference type="ChEBI" id="CHEBI:15379"/>
        <dbReference type="ChEBI" id="CHEBI:16044"/>
        <dbReference type="ChEBI" id="CHEBI:45764"/>
        <dbReference type="ChEBI" id="CHEBI:57783"/>
        <dbReference type="ChEBI" id="CHEBI:58349"/>
        <dbReference type="EC" id="1.14.13.225"/>
    </reaction>
</comment>
<evidence type="ECO:0000256" key="8">
    <source>
        <dbReference type="ARBA" id="ARBA00022630"/>
    </source>
</evidence>
<feature type="compositionally biased region" description="Basic and acidic residues" evidence="23">
    <location>
        <begin position="800"/>
        <end position="810"/>
    </location>
</feature>
<evidence type="ECO:0000256" key="7">
    <source>
        <dbReference type="ARBA" id="ARBA00022490"/>
    </source>
</evidence>
<keyword evidence="6" id="KW-0268">Exocytosis</keyword>
<dbReference type="GO" id="GO:0046872">
    <property type="term" value="F:metal ion binding"/>
    <property type="evidence" value="ECO:0007669"/>
    <property type="project" value="UniProtKB-KW"/>
</dbReference>
<feature type="region of interest" description="Disordered" evidence="23">
    <location>
        <begin position="68"/>
        <end position="127"/>
    </location>
</feature>
<comment type="cofactor">
    <cofactor evidence="1">
        <name>FAD</name>
        <dbReference type="ChEBI" id="CHEBI:57692"/>
    </cofactor>
</comment>
<sequence length="3037" mass="339345">MTFLPPAGLTRLAVDFVLDSILQNKWLLPDPDLNSNQSLCSHTEGRPAGLPLLLTGLNRLGKRKKIQQNQAKKKIQRDVPDVSANPHVPENVNGLAPNEDAGGWELKPSTRGKLVGVKSPHGPPRVWTMGDGGVGATGGDGANQSHVLFDNFVQASTCKGTLKAFQELCEHLEVKPSEHRIFYHKLKSKLNYWKAKALWVKLDKRACQKEYKKGRACANTKCLIIGAGPCGLRTAIELAFLGARVVLLEKRDAFSRNNVLHLWPFTIHDLRGLGAKKFYGKFCAGAIDHISIRQLQLMLLKMALLLGIEIHVNVEFKGLIEPPEDQESERPRSTPGHTLSASWSLMSSLEQMEGGTHYQARFRRKEFRGKLAIAITANFINRNTTAEAKVEEISGVAFIFNQKFFQDLREATGIDLENIVYYKDDTHYFVMTAKKQSLLEKGVILHDYADTELLLSRANVDQAALLSYAREAADFSTNHQLPTLDFAINHYGQPDVAMFDFTCMYASENAAMVRQRSGHQLLVALVGDSLLEPFWPMGTGIARGFLAAMDSGWMVKSWAQGKAPLEVLAERESIYRLLPQTTPENVSKNFSQYSVDPTTRYPNISLNFLRPSQVRHLIDTGEGRETRIEIENVINSSTPKLARNESIARSSKLLNWCQRQTEGYRNVSVTDLTMSWKSGLALCALIHRYRPDLIDFDCLDEENHERNNQLAFDVAEKEFCISPCMTGKEMSSVVEPDKLSMVMYLSQFYEMFRDTVPPGDNHNLSPEEKAALISSTKSPISFLSKLGQSIAISRKRNPKDKKEKDVDGLGKRRKTSQSEDVSVTEKLVIVSSEVHPSGMNSLFSLYYYSHTHYFVSPKEDVSRSCREERPSVPAVQSERKMDCAAAGNHNKVKVMATQLLAKFEENAPAQSSGLKRQGDSLPNLDYLLPLCPPPNPVSEPVRLAPVPAWRKRRTEQQEKLSIRYKEMVKCQTLPSLGDQARSAADQTSSSGSRSCPKKTILLPSSSSTSSLSLHSENLSPEEEKLEYYERPLTHREGKQSLTVDLAPIRIPGIQERADRLISKFKGKADKPPKPKKKPSRFFLEQWYLTRGLSPSPVSPLTSTDASRKEPVRPLDSEQMPIYVLSIQERAEQLEFQLEGKRVGPQRWHLARAQSPPGTPPAACSRQHLVRMYTGGVSTLAEQLAGQLQSQEESKPTHVPERRDLGSLRKEFPVNIGGSDVCFFCRKRVYVMERLSAEGKFFHRSCFKCDYCGTTLRLSSYAFDVEDGKFYCKPHYCYRLSGYAQRKRPAPSPSAPVSVKENQMPLTPIQTVDAPSRVPAAAAPSAEIPPSGTRFSSVDVVPVSCPPEVNGVQEPSMAKRLRGTPERIELENYRLSLQREELEEVPEETLAEHNLSSVLDKATDVDLGSSSSESDMEEEDEQEEEAEVEEEVEEQPASPSDLGGVPWKEAVELHAKLRGGELDDEALGDAASRDGDVEEDEEEKEEEEDEEESSDEGDYCPWDRELQSGLWLEKHLTDEEDVGKFKGTYRSSSSSSRWIPAPFRVWRERGGILTRTARVAPAHTSARHEAVRVWLESLSGEPCEDEELDAEADSPDMEPGTELDQDDIPSDAEAEARLHQSEQDEAPPEENKDTESLGKDSSIDPAGTGSLLKDDVVLSPLKLPAEPVSPVKSPGIRFFPDPFLPEEEKTAVSPAVRNPLSPSSVSFSAPIPSPAPAVMLPSASPASSPPVSPAASPLKPPGQSPVRSPVKSPLSSPIRSQPISLPETRTPKSPVFPHRSICPLTGNPLSPICAQPLPCQEASSPLTSDSPVRTQPVSSTPEPLRSADSSIEENASKKSDIIEEFWLKSAEIRKSLGLSPLDRSSKILEKTPIPDPTPVKTPSTGEPKPAFTGRTVIRRLNITLEGQVIKPITPAKSDTNLTANSGSCNTSDSTMLTPPSSPPPPVPANQSPAVLRQKRHQASWSNGMEKLPADAPVPAPRTQLSPTPAPRKLSSPEAAPQTAPVVIMREKKKQPRPAEVRKSFVETVEEIPFADDVEETYDERTAETSQKKSQAPPAIKPPLHLALAMENGKPNIPVIPVSKSQRATRFSPEAKEIAEERIRAREKSVKSQALKDAMAKQLNKMKESDPNRNVSPKVAWSATPDAAGKTKKSPGSPKMSAVKALESKKESVPERFFSSNKSLDSSVASSEGSSTGKSKKRSSLFSPRKNKKEKKAKNDGSRHSGAEETPPKHKSLWKAVFSGYKKDKKKKDNKSCPSTPSSSSTTQDSGKTRTSPPGKSSELKTRRNLSFSEDSDLSCDDVLERSSQKSKADVSMQKEAIKEERLEKERRREIKRKKWVKEGQKEREPEKEVDQEKEKDNEEVLCSFRENDSEFQIFTPHSLSVYVPHALAFKRSYATKKTYTEEELNAKLTRRVQKAARRQAKQEELKRLHRAQIIQRQLEQVEEKQRQLEERGVAVEKALRGEAGMGKKDDPKLMQEWFKLVQEKNALVRYESELMIFARELELEDRQSRLQQELRERMAVEDHLKTEKELAQEKQILNEMLEVVEQRDALVALLEEQRLREKEEDKDLEEAWKDEALPLSTSSNEASKLYDAILTQYVKWRNDETLGGIEGCISAIQTADPNFVMGHVISTGLELVATTSSPRLDERLASAVRRTVELASSQDISPREKLHVRAVELFSHGNFPKACEVWEEILLDHPTDMLALKFAHDAYFYMGAQTQMRDSVARVLPYWKPHIPLFSYLKGQYSFGLLETRFYDQALKVAMEGLSLTPDDAWSVHSVAHVYEMKAEVDKVLNFMDSREKDWQGSDMLASHNYWHWALCFIERGEHEAALQIYDSQVGSSCQVQIFKRCKASGAMLDVVDACSMLYRLEMEGVCVKERWRELLQVTQPHTDDHVTLFNDLHFLMVALGADQDGAARRLLEGLQELAREPGDNQQHQLAKSLGIPMCEAMMEYKQGNFSQAVALLHPLRYRVVDIGGSDAQRDLFNQLLIHAAMKSDNKQHHKLGRCLLVERDAVRPNSPLTQRLVQKALALHG</sequence>
<feature type="region of interest" description="Disordered" evidence="23">
    <location>
        <begin position="1309"/>
        <end position="1333"/>
    </location>
</feature>
<keyword evidence="18" id="KW-0206">Cytoskeleton</keyword>
<feature type="region of interest" description="Disordered" evidence="23">
    <location>
        <begin position="1687"/>
        <end position="1834"/>
    </location>
</feature>
<dbReference type="SUPFAM" id="SSF47576">
    <property type="entry name" value="Calponin-homology domain, CH-domain"/>
    <property type="match status" value="1"/>
</dbReference>
<reference evidence="27 28" key="1">
    <citation type="journal article" date="2018" name="G3 (Bethesda)">
        <title>A High-Quality Reference Genome for the Invasive Mosquitofish Gambusia affinis Using a Chicago Library.</title>
        <authorList>
            <person name="Hoffberg S.L."/>
            <person name="Troendle N.J."/>
            <person name="Glenn T.C."/>
            <person name="Mahmud O."/>
            <person name="Louha S."/>
            <person name="Chalopin D."/>
            <person name="Bennetzen J.L."/>
            <person name="Mauricio R."/>
        </authorList>
    </citation>
    <scope>NUCLEOTIDE SEQUENCE [LARGE SCALE GENOMIC DNA]</scope>
    <source>
        <strain evidence="27">NE01/NJP1002.9</strain>
        <tissue evidence="27">Muscle</tissue>
    </source>
</reference>
<keyword evidence="14" id="KW-0503">Monooxygenase</keyword>
<evidence type="ECO:0000259" key="26">
    <source>
        <dbReference type="PROSITE" id="PS51848"/>
    </source>
</evidence>
<feature type="compositionally biased region" description="Pro residues" evidence="23">
    <location>
        <begin position="1726"/>
        <end position="1742"/>
    </location>
</feature>
<dbReference type="PROSITE" id="PS51848">
    <property type="entry name" value="BMERB"/>
    <property type="match status" value="1"/>
</dbReference>
<keyword evidence="10" id="KW-0274">FAD</keyword>
<feature type="region of interest" description="Disordered" evidence="23">
    <location>
        <begin position="1857"/>
        <end position="1892"/>
    </location>
</feature>
<comment type="subcellular location">
    <subcellularLocation>
        <location evidence="3">Cytoplasm</location>
        <location evidence="3">Cytoskeleton</location>
    </subcellularLocation>
    <subcellularLocation>
        <location evidence="2">Nucleus</location>
    </subcellularLocation>
</comment>
<protein>
    <recommendedName>
        <fullName evidence="5">F-actin monooxygenase</fullName>
        <ecNumber evidence="5">1.14.13.225</ecNumber>
    </recommendedName>
</protein>
<feature type="compositionally biased region" description="Low complexity" evidence="23">
    <location>
        <begin position="2254"/>
        <end position="2265"/>
    </location>
</feature>
<evidence type="ECO:0000256" key="23">
    <source>
        <dbReference type="SAM" id="MobiDB-lite"/>
    </source>
</evidence>
<feature type="compositionally biased region" description="Basic and acidic residues" evidence="23">
    <location>
        <begin position="2339"/>
        <end position="2360"/>
    </location>
</feature>
<dbReference type="Gene3D" id="3.50.50.60">
    <property type="entry name" value="FAD/NAD(P)-binding domain"/>
    <property type="match status" value="1"/>
</dbReference>
<feature type="coiled-coil region" evidence="22">
    <location>
        <begin position="2408"/>
        <end position="2461"/>
    </location>
</feature>
<evidence type="ECO:0000256" key="21">
    <source>
        <dbReference type="PROSITE-ProRule" id="PRU00125"/>
    </source>
</evidence>
<dbReference type="InterPro" id="IPR001715">
    <property type="entry name" value="CH_dom"/>
</dbReference>
<feature type="compositionally biased region" description="Polar residues" evidence="23">
    <location>
        <begin position="1800"/>
        <end position="1832"/>
    </location>
</feature>
<feature type="compositionally biased region" description="Acidic residues" evidence="23">
    <location>
        <begin position="1581"/>
        <end position="1612"/>
    </location>
</feature>
<dbReference type="GO" id="GO:0005634">
    <property type="term" value="C:nucleus"/>
    <property type="evidence" value="ECO:0007669"/>
    <property type="project" value="UniProtKB-SubCell"/>
</dbReference>
<dbReference type="Pfam" id="PF00307">
    <property type="entry name" value="CH"/>
    <property type="match status" value="1"/>
</dbReference>
<comment type="similarity">
    <text evidence="4">Belongs to the Mical family.</text>
</comment>
<accession>A0A315WC85</accession>
<dbReference type="InterPro" id="IPR057494">
    <property type="entry name" value="Rossman_Mical"/>
</dbReference>
<dbReference type="GO" id="GO:0071949">
    <property type="term" value="F:FAD binding"/>
    <property type="evidence" value="ECO:0007669"/>
    <property type="project" value="InterPro"/>
</dbReference>
<evidence type="ECO:0000256" key="22">
    <source>
        <dbReference type="SAM" id="Coils"/>
    </source>
</evidence>
<dbReference type="Pfam" id="PF12130">
    <property type="entry name" value="bMERB_dom"/>
    <property type="match status" value="1"/>
</dbReference>
<evidence type="ECO:0000256" key="17">
    <source>
        <dbReference type="ARBA" id="ARBA00023203"/>
    </source>
</evidence>
<keyword evidence="15 21" id="KW-0440">LIM domain</keyword>
<dbReference type="SUPFAM" id="SSF51905">
    <property type="entry name" value="FAD/NAD(P)-binding domain"/>
    <property type="match status" value="1"/>
</dbReference>
<evidence type="ECO:0000256" key="2">
    <source>
        <dbReference type="ARBA" id="ARBA00004123"/>
    </source>
</evidence>
<evidence type="ECO:0000256" key="18">
    <source>
        <dbReference type="ARBA" id="ARBA00023212"/>
    </source>
</evidence>
<evidence type="ECO:0000256" key="19">
    <source>
        <dbReference type="ARBA" id="ARBA00023242"/>
    </source>
</evidence>
<keyword evidence="16 22" id="KW-0175">Coiled coil</keyword>
<feature type="region of interest" description="Disordered" evidence="23">
    <location>
        <begin position="975"/>
        <end position="1024"/>
    </location>
</feature>
<organism evidence="27 28">
    <name type="scientific">Gambusia affinis</name>
    <name type="common">Western mosquitofish</name>
    <name type="synonym">Heterandria affinis</name>
    <dbReference type="NCBI Taxonomy" id="33528"/>
    <lineage>
        <taxon>Eukaryota</taxon>
        <taxon>Metazoa</taxon>
        <taxon>Chordata</taxon>
        <taxon>Craniata</taxon>
        <taxon>Vertebrata</taxon>
        <taxon>Euteleostomi</taxon>
        <taxon>Actinopterygii</taxon>
        <taxon>Neopterygii</taxon>
        <taxon>Teleostei</taxon>
        <taxon>Neoteleostei</taxon>
        <taxon>Acanthomorphata</taxon>
        <taxon>Ovalentaria</taxon>
        <taxon>Atherinomorphae</taxon>
        <taxon>Cyprinodontiformes</taxon>
        <taxon>Poeciliidae</taxon>
        <taxon>Poeciliinae</taxon>
        <taxon>Gambusia</taxon>
    </lineage>
</organism>
<feature type="domain" description="BMERB" evidence="26">
    <location>
        <begin position="2424"/>
        <end position="2573"/>
    </location>
</feature>
<feature type="compositionally biased region" description="Acidic residues" evidence="23">
    <location>
        <begin position="1413"/>
        <end position="1433"/>
    </location>
</feature>
<dbReference type="SMART" id="SM01203">
    <property type="entry name" value="DUF3585"/>
    <property type="match status" value="1"/>
</dbReference>
<dbReference type="Gene3D" id="1.10.418.10">
    <property type="entry name" value="Calponin-like domain"/>
    <property type="match status" value="1"/>
</dbReference>
<evidence type="ECO:0000256" key="11">
    <source>
        <dbReference type="ARBA" id="ARBA00022833"/>
    </source>
</evidence>
<feature type="compositionally biased region" description="Basic and acidic residues" evidence="23">
    <location>
        <begin position="2215"/>
        <end position="2230"/>
    </location>
</feature>
<dbReference type="PROSITE" id="PS50023">
    <property type="entry name" value="LIM_DOMAIN_2"/>
    <property type="match status" value="1"/>
</dbReference>
<feature type="compositionally biased region" description="Low complexity" evidence="23">
    <location>
        <begin position="1313"/>
        <end position="1333"/>
    </location>
</feature>
<dbReference type="CDD" id="cd05804">
    <property type="entry name" value="StaR_like"/>
    <property type="match status" value="1"/>
</dbReference>
<feature type="compositionally biased region" description="Basic and acidic residues" evidence="23">
    <location>
        <begin position="2318"/>
        <end position="2331"/>
    </location>
</feature>
<evidence type="ECO:0000256" key="3">
    <source>
        <dbReference type="ARBA" id="ARBA00004245"/>
    </source>
</evidence>
<proteinExistence type="inferred from homology"/>
<evidence type="ECO:0000256" key="12">
    <source>
        <dbReference type="ARBA" id="ARBA00022857"/>
    </source>
</evidence>
<evidence type="ECO:0000313" key="27">
    <source>
        <dbReference type="EMBL" id="PWA33106.1"/>
    </source>
</evidence>
<feature type="compositionally biased region" description="Basic and acidic residues" evidence="23">
    <location>
        <begin position="2301"/>
        <end position="2311"/>
    </location>
</feature>
<feature type="compositionally biased region" description="Low complexity" evidence="23">
    <location>
        <begin position="1001"/>
        <end position="1018"/>
    </location>
</feature>
<evidence type="ECO:0000256" key="5">
    <source>
        <dbReference type="ARBA" id="ARBA00012709"/>
    </source>
</evidence>
<gene>
    <name evidence="27" type="ORF">CCH79_00013036</name>
</gene>
<dbReference type="SUPFAM" id="SSF57716">
    <property type="entry name" value="Glucocorticoid receptor-like (DNA-binding domain)"/>
    <property type="match status" value="1"/>
</dbReference>
<feature type="compositionally biased region" description="Acidic residues" evidence="23">
    <location>
        <begin position="1475"/>
        <end position="1497"/>
    </location>
</feature>
<feature type="region of interest" description="Disordered" evidence="23">
    <location>
        <begin position="1383"/>
        <end position="1503"/>
    </location>
</feature>
<dbReference type="Gene3D" id="2.10.110.10">
    <property type="entry name" value="Cysteine Rich Protein"/>
    <property type="match status" value="1"/>
</dbReference>
<dbReference type="PROSITE" id="PS00478">
    <property type="entry name" value="LIM_DOMAIN_1"/>
    <property type="match status" value="1"/>
</dbReference>
<evidence type="ECO:0000256" key="13">
    <source>
        <dbReference type="ARBA" id="ARBA00023002"/>
    </source>
</evidence>
<keyword evidence="12" id="KW-0521">NADP</keyword>
<dbReference type="Pfam" id="PF25413">
    <property type="entry name" value="Rossman_Mical"/>
    <property type="match status" value="1"/>
</dbReference>
<feature type="domain" description="LIM zinc-binding" evidence="25">
    <location>
        <begin position="1219"/>
        <end position="1281"/>
    </location>
</feature>
<evidence type="ECO:0000256" key="14">
    <source>
        <dbReference type="ARBA" id="ARBA00023033"/>
    </source>
</evidence>
<dbReference type="InterPro" id="IPR001781">
    <property type="entry name" value="Znf_LIM"/>
</dbReference>
<dbReference type="PROSITE" id="PS50021">
    <property type="entry name" value="CH"/>
    <property type="match status" value="1"/>
</dbReference>
<feature type="compositionally biased region" description="Basic residues" evidence="23">
    <location>
        <begin position="2196"/>
        <end position="2214"/>
    </location>
</feature>
<dbReference type="InterPro" id="IPR036872">
    <property type="entry name" value="CH_dom_sf"/>
</dbReference>
<dbReference type="Proteomes" id="UP000250572">
    <property type="component" value="Unassembled WGS sequence"/>
</dbReference>
<keyword evidence="28" id="KW-1185">Reference proteome</keyword>
<dbReference type="GO" id="GO:0120501">
    <property type="term" value="F:F-actin monooxygenase activity"/>
    <property type="evidence" value="ECO:0007669"/>
    <property type="project" value="UniProtKB-EC"/>
</dbReference>
<dbReference type="InterPro" id="IPR011990">
    <property type="entry name" value="TPR-like_helical_dom_sf"/>
</dbReference>
<feature type="compositionally biased region" description="Polar residues" evidence="23">
    <location>
        <begin position="984"/>
        <end position="993"/>
    </location>
</feature>
<keyword evidence="19" id="KW-0539">Nucleus</keyword>
<evidence type="ECO:0000256" key="10">
    <source>
        <dbReference type="ARBA" id="ARBA00022827"/>
    </source>
</evidence>
<dbReference type="InterPro" id="IPR050540">
    <property type="entry name" value="F-actin_Monoox_Mical"/>
</dbReference>
<dbReference type="FunFam" id="3.50.50.60:FF:000004">
    <property type="entry name" value="protein-methionine sulfoxide oxidase MICAL2 isoform X1"/>
    <property type="match status" value="1"/>
</dbReference>
<feature type="compositionally biased region" description="Low complexity" evidence="23">
    <location>
        <begin position="2181"/>
        <end position="2195"/>
    </location>
</feature>
<name>A0A315WC85_GAMAF</name>
<dbReference type="InterPro" id="IPR036188">
    <property type="entry name" value="FAD/NAD-bd_sf"/>
</dbReference>
<dbReference type="InterPro" id="IPR022735">
    <property type="entry name" value="bMERB_dom"/>
</dbReference>